<accession>A0A3S0XQE5</accession>
<evidence type="ECO:0000313" key="2">
    <source>
        <dbReference type="Proteomes" id="UP000281118"/>
    </source>
</evidence>
<dbReference type="AlphaFoldDB" id="A0A3S0XQE5"/>
<dbReference type="RefSeq" id="WP_126021006.1">
    <property type="nucleotide sequence ID" value="NZ_RXFT01000002.1"/>
</dbReference>
<evidence type="ECO:0000313" key="1">
    <source>
        <dbReference type="EMBL" id="RUR66836.1"/>
    </source>
</evidence>
<sequence length="109" mass="12105">MSDDNQILIPPSFFAVYTDARQRLSEPIGVVRERYEICEDLASHLVGHAQIQHHTEVPVEGEILRRIHAGLLAPESGVSAAEAAWVVRRLAELLGWEDPELPEPKSDAS</sequence>
<organism evidence="1 2">
    <name type="scientific">Variovorax guangxiensis</name>
    <dbReference type="NCBI Taxonomy" id="1775474"/>
    <lineage>
        <taxon>Bacteria</taxon>
        <taxon>Pseudomonadati</taxon>
        <taxon>Pseudomonadota</taxon>
        <taxon>Betaproteobacteria</taxon>
        <taxon>Burkholderiales</taxon>
        <taxon>Comamonadaceae</taxon>
        <taxon>Variovorax</taxon>
    </lineage>
</organism>
<gene>
    <name evidence="1" type="ORF">EJP67_07125</name>
</gene>
<comment type="caution">
    <text evidence="1">The sequence shown here is derived from an EMBL/GenBank/DDBJ whole genome shotgun (WGS) entry which is preliminary data.</text>
</comment>
<proteinExistence type="predicted"/>
<reference evidence="1 2" key="1">
    <citation type="submission" date="2018-12" db="EMBL/GenBank/DDBJ databases">
        <title>The genome sequences of Variovorax guangxiensis DSM 27352.</title>
        <authorList>
            <person name="Gao J."/>
            <person name="Sun J."/>
        </authorList>
    </citation>
    <scope>NUCLEOTIDE SEQUENCE [LARGE SCALE GENOMIC DNA]</scope>
    <source>
        <strain evidence="1 2">DSM 27352</strain>
    </source>
</reference>
<evidence type="ECO:0008006" key="3">
    <source>
        <dbReference type="Google" id="ProtNLM"/>
    </source>
</evidence>
<dbReference type="Proteomes" id="UP000281118">
    <property type="component" value="Unassembled WGS sequence"/>
</dbReference>
<protein>
    <recommendedName>
        <fullName evidence="3">ATPase with chaperone activity</fullName>
    </recommendedName>
</protein>
<dbReference type="OrthoDB" id="9152680at2"/>
<name>A0A3S0XQE5_9BURK</name>
<dbReference type="EMBL" id="RXFT01000002">
    <property type="protein sequence ID" value="RUR66836.1"/>
    <property type="molecule type" value="Genomic_DNA"/>
</dbReference>